<organism evidence="1 2">
    <name type="scientific">Lentibacillus cibarius</name>
    <dbReference type="NCBI Taxonomy" id="2583219"/>
    <lineage>
        <taxon>Bacteria</taxon>
        <taxon>Bacillati</taxon>
        <taxon>Bacillota</taxon>
        <taxon>Bacilli</taxon>
        <taxon>Bacillales</taxon>
        <taxon>Bacillaceae</taxon>
        <taxon>Lentibacillus</taxon>
    </lineage>
</organism>
<reference evidence="1 2" key="1">
    <citation type="submission" date="2019-07" db="EMBL/GenBank/DDBJ databases">
        <title>Genomic analysis of Lentibacillus sp. NKC851-2.</title>
        <authorList>
            <person name="Oh Y.J."/>
        </authorList>
    </citation>
    <scope>NUCLEOTIDE SEQUENCE [LARGE SCALE GENOMIC DNA]</scope>
    <source>
        <strain evidence="1 2">NKC851-2</strain>
    </source>
</reference>
<keyword evidence="2" id="KW-1185">Reference proteome</keyword>
<comment type="caution">
    <text evidence="1">The sequence shown here is derived from an EMBL/GenBank/DDBJ whole genome shotgun (WGS) entry which is preliminary data.</text>
</comment>
<accession>A0A549YFM6</accession>
<sequence>MEQFYKDAYEEGKKVNLLIEPEDQLNVAINLLGMVEQTYEEFSHEILQFYRHYNNPVPSFIKRVNSDNLIEIGMYFVTGLLSE</sequence>
<name>A0A549YFM6_9BACI</name>
<evidence type="ECO:0000313" key="2">
    <source>
        <dbReference type="Proteomes" id="UP000319280"/>
    </source>
</evidence>
<dbReference type="Proteomes" id="UP000319280">
    <property type="component" value="Unassembled WGS sequence"/>
</dbReference>
<proteinExistence type="predicted"/>
<evidence type="ECO:0000313" key="1">
    <source>
        <dbReference type="EMBL" id="TRM10692.1"/>
    </source>
</evidence>
<dbReference type="EMBL" id="VJMZ01000001">
    <property type="protein sequence ID" value="TRM10692.1"/>
    <property type="molecule type" value="Genomic_DNA"/>
</dbReference>
<dbReference type="RefSeq" id="WP_142789964.1">
    <property type="nucleotide sequence ID" value="NZ_VJMZ01000001.1"/>
</dbReference>
<gene>
    <name evidence="1" type="ORF">FH966_02595</name>
</gene>
<protein>
    <submittedName>
        <fullName evidence="1">Uncharacterized protein</fullName>
    </submittedName>
</protein>
<dbReference type="AlphaFoldDB" id="A0A549YFM6"/>